<dbReference type="GO" id="GO:0046872">
    <property type="term" value="F:metal ion binding"/>
    <property type="evidence" value="ECO:0007669"/>
    <property type="project" value="UniProtKB-KW"/>
</dbReference>
<evidence type="ECO:0000256" key="3">
    <source>
        <dbReference type="SAM" id="MobiDB-lite"/>
    </source>
</evidence>
<feature type="region of interest" description="Disordered" evidence="3">
    <location>
        <begin position="65"/>
        <end position="84"/>
    </location>
</feature>
<evidence type="ECO:0000256" key="4">
    <source>
        <dbReference type="SAM" id="Phobius"/>
    </source>
</evidence>
<dbReference type="EMBL" id="ASPP01017823">
    <property type="protein sequence ID" value="ETO16799.1"/>
    <property type="molecule type" value="Genomic_DNA"/>
</dbReference>
<feature type="domain" description="PDEase" evidence="5">
    <location>
        <begin position="1"/>
        <end position="233"/>
    </location>
</feature>
<keyword evidence="7" id="KW-1185">Reference proteome</keyword>
<evidence type="ECO:0000256" key="2">
    <source>
        <dbReference type="ARBA" id="ARBA00022801"/>
    </source>
</evidence>
<keyword evidence="1" id="KW-0479">Metal-binding</keyword>
<reference evidence="6 7" key="1">
    <citation type="journal article" date="2013" name="Curr. Biol.">
        <title>The Genome of the Foraminiferan Reticulomyxa filosa.</title>
        <authorList>
            <person name="Glockner G."/>
            <person name="Hulsmann N."/>
            <person name="Schleicher M."/>
            <person name="Noegel A.A."/>
            <person name="Eichinger L."/>
            <person name="Gallinger C."/>
            <person name="Pawlowski J."/>
            <person name="Sierra R."/>
            <person name="Euteneuer U."/>
            <person name="Pillet L."/>
            <person name="Moustafa A."/>
            <person name="Platzer M."/>
            <person name="Groth M."/>
            <person name="Szafranski K."/>
            <person name="Schliwa M."/>
        </authorList>
    </citation>
    <scope>NUCLEOTIDE SEQUENCE [LARGE SCALE GENOMIC DNA]</scope>
</reference>
<evidence type="ECO:0000259" key="5">
    <source>
        <dbReference type="PROSITE" id="PS51845"/>
    </source>
</evidence>
<dbReference type="Proteomes" id="UP000023152">
    <property type="component" value="Unassembled WGS sequence"/>
</dbReference>
<name>X6MSH5_RETFI</name>
<dbReference type="Pfam" id="PF00233">
    <property type="entry name" value="PDEase_I"/>
    <property type="match status" value="1"/>
</dbReference>
<keyword evidence="2" id="KW-0378">Hydrolase</keyword>
<keyword evidence="4" id="KW-0812">Transmembrane</keyword>
<keyword evidence="4" id="KW-1133">Transmembrane helix</keyword>
<evidence type="ECO:0000256" key="1">
    <source>
        <dbReference type="ARBA" id="ARBA00022723"/>
    </source>
</evidence>
<dbReference type="SUPFAM" id="SSF109604">
    <property type="entry name" value="HD-domain/PDEase-like"/>
    <property type="match status" value="1"/>
</dbReference>
<comment type="caution">
    <text evidence="6">The sequence shown here is derived from an EMBL/GenBank/DDBJ whole genome shotgun (WGS) entry which is preliminary data.</text>
</comment>
<dbReference type="PROSITE" id="PS51845">
    <property type="entry name" value="PDEASE_I_2"/>
    <property type="match status" value="1"/>
</dbReference>
<dbReference type="GO" id="GO:0004114">
    <property type="term" value="F:3',5'-cyclic-nucleotide phosphodiesterase activity"/>
    <property type="evidence" value="ECO:0007669"/>
    <property type="project" value="InterPro"/>
</dbReference>
<protein>
    <recommendedName>
        <fullName evidence="5">PDEase domain-containing protein</fullName>
    </recommendedName>
</protein>
<sequence length="333" mass="38757">KNNGRCLKKKFYIDEDNWDKFKHDLCKVPFYRNRESVEKSGVDWNLLCKVDGVVLLPRHAEESNDAMQNRITNSSENKNKASQTAIPTQLVSDMLVSEQSLRVRAIHDERLFLMACILHLADISNPARPIAIASLWAQRIREEFFAQVLHAYIHIHIYIYVYGDEEKSLGITVKPTMDRFSGITIAQASIGFIEYVLLEFFELMVGQLLRDRQIALDHLKKNLIYWKGQAKKDTRGHGKLEGKIVCDIVCQTMSQTNLSLFYFILFFFQVCQVSKMCYKSKCFVLKYSQQLIGKIYRFFFLCLRRVIYATCVLCAGSCLIMFLLFALQFIVWF</sequence>
<dbReference type="OrthoDB" id="189220at2759"/>
<evidence type="ECO:0000313" key="7">
    <source>
        <dbReference type="Proteomes" id="UP000023152"/>
    </source>
</evidence>
<dbReference type="InterPro" id="IPR002073">
    <property type="entry name" value="PDEase_catalytic_dom"/>
</dbReference>
<gene>
    <name evidence="6" type="ORF">RFI_20540</name>
</gene>
<dbReference type="InterPro" id="IPR036971">
    <property type="entry name" value="PDEase_catalytic_dom_sf"/>
</dbReference>
<keyword evidence="4" id="KW-0472">Membrane</keyword>
<dbReference type="PANTHER" id="PTHR11347">
    <property type="entry name" value="CYCLIC NUCLEOTIDE PHOSPHODIESTERASE"/>
    <property type="match status" value="1"/>
</dbReference>
<accession>X6MSH5</accession>
<feature type="non-terminal residue" evidence="6">
    <location>
        <position position="1"/>
    </location>
</feature>
<dbReference type="Gene3D" id="1.10.1300.10">
    <property type="entry name" value="3'5'-cyclic nucleotide phosphodiesterase, catalytic domain"/>
    <property type="match status" value="1"/>
</dbReference>
<organism evidence="6 7">
    <name type="scientific">Reticulomyxa filosa</name>
    <dbReference type="NCBI Taxonomy" id="46433"/>
    <lineage>
        <taxon>Eukaryota</taxon>
        <taxon>Sar</taxon>
        <taxon>Rhizaria</taxon>
        <taxon>Retaria</taxon>
        <taxon>Foraminifera</taxon>
        <taxon>Monothalamids</taxon>
        <taxon>Reticulomyxidae</taxon>
        <taxon>Reticulomyxa</taxon>
    </lineage>
</organism>
<dbReference type="AlphaFoldDB" id="X6MSH5"/>
<dbReference type="GO" id="GO:0007165">
    <property type="term" value="P:signal transduction"/>
    <property type="evidence" value="ECO:0007669"/>
    <property type="project" value="InterPro"/>
</dbReference>
<evidence type="ECO:0000313" key="6">
    <source>
        <dbReference type="EMBL" id="ETO16799.1"/>
    </source>
</evidence>
<feature type="transmembrane region" description="Helical" evidence="4">
    <location>
        <begin position="306"/>
        <end position="331"/>
    </location>
</feature>
<proteinExistence type="predicted"/>